<feature type="transmembrane region" description="Helical" evidence="1">
    <location>
        <begin position="7"/>
        <end position="25"/>
    </location>
</feature>
<proteinExistence type="predicted"/>
<feature type="transmembrane region" description="Helical" evidence="1">
    <location>
        <begin position="140"/>
        <end position="156"/>
    </location>
</feature>
<feature type="transmembrane region" description="Helical" evidence="1">
    <location>
        <begin position="57"/>
        <end position="76"/>
    </location>
</feature>
<evidence type="ECO:0000256" key="1">
    <source>
        <dbReference type="SAM" id="Phobius"/>
    </source>
</evidence>
<keyword evidence="1" id="KW-0812">Transmembrane</keyword>
<protein>
    <recommendedName>
        <fullName evidence="4">DUF5668 domain-containing protein</fullName>
    </recommendedName>
</protein>
<evidence type="ECO:0000313" key="3">
    <source>
        <dbReference type="Proteomes" id="UP001164718"/>
    </source>
</evidence>
<organism evidence="2 3">
    <name type="scientific">Fervidibacillus albus</name>
    <dbReference type="NCBI Taxonomy" id="2980026"/>
    <lineage>
        <taxon>Bacteria</taxon>
        <taxon>Bacillati</taxon>
        <taxon>Bacillota</taxon>
        <taxon>Bacilli</taxon>
        <taxon>Bacillales</taxon>
        <taxon>Bacillaceae</taxon>
        <taxon>Fervidibacillus</taxon>
    </lineage>
</organism>
<name>A0A9E8RV25_9BACI</name>
<dbReference type="EMBL" id="CP106878">
    <property type="protein sequence ID" value="WAA10230.1"/>
    <property type="molecule type" value="Genomic_DNA"/>
</dbReference>
<dbReference type="KEGG" id="faf:OE104_02500"/>
<dbReference type="AlphaFoldDB" id="A0A9E8RV25"/>
<feature type="transmembrane region" description="Helical" evidence="1">
    <location>
        <begin position="109"/>
        <end position="128"/>
    </location>
</feature>
<feature type="transmembrane region" description="Helical" evidence="1">
    <location>
        <begin position="31"/>
        <end position="50"/>
    </location>
</feature>
<evidence type="ECO:0008006" key="4">
    <source>
        <dbReference type="Google" id="ProtNLM"/>
    </source>
</evidence>
<dbReference type="RefSeq" id="WP_275418014.1">
    <property type="nucleotide sequence ID" value="NZ_CP106878.1"/>
</dbReference>
<feature type="transmembrane region" description="Helical" evidence="1">
    <location>
        <begin position="82"/>
        <end position="97"/>
    </location>
</feature>
<keyword evidence="1" id="KW-1133">Transmembrane helix</keyword>
<sequence length="159" mass="18357">MRGQRIFPAIVLIGFGLYSVLQDFITSSTIFNWPTLLIIIGVAFFTQAYVGKEYGFILPAVLFIGIGIHFHLVSLIDVQLDHFGVILLFTALGFFLLRQKTGSGTMYAWLFLFLALFQLFSTNLFHWFGSVEQKLIDFYALWPILMILFGFYLFLFKRN</sequence>
<gene>
    <name evidence="2" type="ORF">OE104_02500</name>
</gene>
<keyword evidence="1" id="KW-0472">Membrane</keyword>
<evidence type="ECO:0000313" key="2">
    <source>
        <dbReference type="EMBL" id="WAA10230.1"/>
    </source>
</evidence>
<reference evidence="2" key="1">
    <citation type="submission" date="2022-09" db="EMBL/GenBank/DDBJ databases">
        <title>Complete Genomes of Fervidibacillus albus and Fervidibacillus halotolerans isolated from tidal flat sediments.</title>
        <authorList>
            <person name="Kwon K.K."/>
            <person name="Yang S.-H."/>
            <person name="Park M.J."/>
            <person name="Oh H.-M."/>
        </authorList>
    </citation>
    <scope>NUCLEOTIDE SEQUENCE</scope>
    <source>
        <strain evidence="2">MEBiC13591</strain>
    </source>
</reference>
<keyword evidence="3" id="KW-1185">Reference proteome</keyword>
<accession>A0A9E8RV25</accession>
<dbReference type="Proteomes" id="UP001164718">
    <property type="component" value="Chromosome"/>
</dbReference>